<dbReference type="Proteomes" id="UP000030641">
    <property type="component" value="Unassembled WGS sequence"/>
</dbReference>
<protein>
    <submittedName>
        <fullName evidence="6">Uncharacterized protein</fullName>
    </submittedName>
</protein>
<dbReference type="OrthoDB" id="2830640at2759"/>
<dbReference type="SUPFAM" id="SSF144083">
    <property type="entry name" value="Magnesium transport protein CorA, transmembrane region"/>
    <property type="match status" value="1"/>
</dbReference>
<dbReference type="GO" id="GO:0016020">
    <property type="term" value="C:membrane"/>
    <property type="evidence" value="ECO:0007669"/>
    <property type="project" value="UniProtKB-SubCell"/>
</dbReference>
<dbReference type="GO" id="GO:0046873">
    <property type="term" value="F:metal ion transmembrane transporter activity"/>
    <property type="evidence" value="ECO:0007669"/>
    <property type="project" value="InterPro"/>
</dbReference>
<evidence type="ECO:0000256" key="2">
    <source>
        <dbReference type="ARBA" id="ARBA00022692"/>
    </source>
</evidence>
<dbReference type="HOGENOM" id="CLU_041307_1_2_1"/>
<dbReference type="AlphaFoldDB" id="A0A074YNT4"/>
<keyword evidence="3 5" id="KW-1133">Transmembrane helix</keyword>
<dbReference type="InterPro" id="IPR002523">
    <property type="entry name" value="MgTranspt_CorA/ZnTranspt_ZntB"/>
</dbReference>
<dbReference type="InterPro" id="IPR045863">
    <property type="entry name" value="CorA_TM1_TM2"/>
</dbReference>
<organism evidence="6 7">
    <name type="scientific">Aureobasidium subglaciale (strain EXF-2481)</name>
    <name type="common">Aureobasidium pullulans var. subglaciale</name>
    <dbReference type="NCBI Taxonomy" id="1043005"/>
    <lineage>
        <taxon>Eukaryota</taxon>
        <taxon>Fungi</taxon>
        <taxon>Dikarya</taxon>
        <taxon>Ascomycota</taxon>
        <taxon>Pezizomycotina</taxon>
        <taxon>Dothideomycetes</taxon>
        <taxon>Dothideomycetidae</taxon>
        <taxon>Dothideales</taxon>
        <taxon>Saccotheciaceae</taxon>
        <taxon>Aureobasidium</taxon>
    </lineage>
</organism>
<evidence type="ECO:0000256" key="1">
    <source>
        <dbReference type="ARBA" id="ARBA00004141"/>
    </source>
</evidence>
<reference evidence="6 7" key="1">
    <citation type="journal article" date="2014" name="BMC Genomics">
        <title>Genome sequencing of four Aureobasidium pullulans varieties: biotechnological potential, stress tolerance, and description of new species.</title>
        <authorList>
            <person name="Gostin Ar C."/>
            <person name="Ohm R.A."/>
            <person name="Kogej T."/>
            <person name="Sonjak S."/>
            <person name="Turk M."/>
            <person name="Zajc J."/>
            <person name="Zalar P."/>
            <person name="Grube M."/>
            <person name="Sun H."/>
            <person name="Han J."/>
            <person name="Sharma A."/>
            <person name="Chiniquy J."/>
            <person name="Ngan C.Y."/>
            <person name="Lipzen A."/>
            <person name="Barry K."/>
            <person name="Grigoriev I.V."/>
            <person name="Gunde-Cimerman N."/>
        </authorList>
    </citation>
    <scope>NUCLEOTIDE SEQUENCE [LARGE SCALE GENOMIC DNA]</scope>
    <source>
        <strain evidence="6 7">EXF-2481</strain>
    </source>
</reference>
<dbReference type="InParanoid" id="A0A074YNT4"/>
<name>A0A074YNT4_AURSE</name>
<proteinExistence type="predicted"/>
<dbReference type="Gene3D" id="1.20.58.340">
    <property type="entry name" value="Magnesium transport protein CorA, transmembrane region"/>
    <property type="match status" value="1"/>
</dbReference>
<dbReference type="RefSeq" id="XP_013348358.1">
    <property type="nucleotide sequence ID" value="XM_013492904.1"/>
</dbReference>
<comment type="subcellular location">
    <subcellularLocation>
        <location evidence="1">Membrane</location>
        <topology evidence="1">Multi-pass membrane protein</topology>
    </subcellularLocation>
</comment>
<evidence type="ECO:0000256" key="3">
    <source>
        <dbReference type="ARBA" id="ARBA00022989"/>
    </source>
</evidence>
<dbReference type="OMA" id="WSCFKIK"/>
<keyword evidence="4 5" id="KW-0472">Membrane</keyword>
<dbReference type="GeneID" id="25362267"/>
<gene>
    <name evidence="6" type="ORF">AUEXF2481DRAFT_172684</name>
</gene>
<dbReference type="Pfam" id="PF01544">
    <property type="entry name" value="CorA"/>
    <property type="match status" value="1"/>
</dbReference>
<feature type="transmembrane region" description="Helical" evidence="5">
    <location>
        <begin position="295"/>
        <end position="316"/>
    </location>
</feature>
<evidence type="ECO:0000313" key="6">
    <source>
        <dbReference type="EMBL" id="KEQ99355.1"/>
    </source>
</evidence>
<dbReference type="EMBL" id="KL584750">
    <property type="protein sequence ID" value="KEQ99355.1"/>
    <property type="molecule type" value="Genomic_DNA"/>
</dbReference>
<dbReference type="STRING" id="1043005.A0A074YNT4"/>
<sequence>MFWSKTCVQHNGFFGAKTAVDSSSTGTSTSPRVETWFRMIVKSIKPPPKNVEFTQYQWYEMSFLSTLSEKRNMLLCLDTPRHLAWNMFEMLLEEENKDAITGPYGLHQVLLEQLMVMYDEGVWDIARIMRNNEKNKGPMGNTDLHYFIKLYEDSRHTVHSVESTQEAAKVVECIAQQCHILASRATIHQDLLSSRLDTFKFQHTMMQGFLARAVSNDRRMGNEQNLTSNLMSQLDAKTNVDIAMATKDDGAAMKTIAIVTMTFLPATFVSALLGMNFFAYDPDAHGGHMTYSHDLWIYFVISVVLTLGLFALWWMWQQYRRRAMASSRLEESNAMESAYAVLQKT</sequence>
<feature type="transmembrane region" description="Helical" evidence="5">
    <location>
        <begin position="256"/>
        <end position="275"/>
    </location>
</feature>
<evidence type="ECO:0000256" key="5">
    <source>
        <dbReference type="SAM" id="Phobius"/>
    </source>
</evidence>
<accession>A0A074YNT4</accession>
<evidence type="ECO:0000313" key="7">
    <source>
        <dbReference type="Proteomes" id="UP000030641"/>
    </source>
</evidence>
<keyword evidence="7" id="KW-1185">Reference proteome</keyword>
<evidence type="ECO:0000256" key="4">
    <source>
        <dbReference type="ARBA" id="ARBA00023136"/>
    </source>
</evidence>
<keyword evidence="2 5" id="KW-0812">Transmembrane</keyword>